<reference evidence="3 4" key="1">
    <citation type="submission" date="2019-06" db="EMBL/GenBank/DDBJ databases">
        <title>Genome analyses of bacteria isolated from kimchi.</title>
        <authorList>
            <person name="Lee S."/>
            <person name="Ahn S."/>
            <person name="Roh S."/>
        </authorList>
    </citation>
    <scope>NUCLEOTIDE SEQUENCE [LARGE SCALE GENOMIC DNA]</scope>
    <source>
        <strain evidence="3 4">CBA4606</strain>
    </source>
</reference>
<gene>
    <name evidence="3" type="ORF">FGL86_17725</name>
</gene>
<proteinExistence type="predicted"/>
<dbReference type="GO" id="GO:0016788">
    <property type="term" value="F:hydrolase activity, acting on ester bonds"/>
    <property type="evidence" value="ECO:0007669"/>
    <property type="project" value="InterPro"/>
</dbReference>
<dbReference type="InterPro" id="IPR050592">
    <property type="entry name" value="GDSL_lipolytic_enzyme"/>
</dbReference>
<protein>
    <submittedName>
        <fullName evidence="3">Autotransporter domain-containing protein</fullName>
    </submittedName>
</protein>
<dbReference type="InterPro" id="IPR036514">
    <property type="entry name" value="SGNH_hydro_sf"/>
</dbReference>
<dbReference type="Pfam" id="PF00657">
    <property type="entry name" value="Lipase_GDSL"/>
    <property type="match status" value="1"/>
</dbReference>
<dbReference type="SUPFAM" id="SSF103515">
    <property type="entry name" value="Autotransporter"/>
    <property type="match status" value="1"/>
</dbReference>
<sequence>MRSNPGSSPMTFSTASRQEKRLALSALVGLAMLPGGALAYSQLVVFGDSLSDSGQFPDAEAIAQGGLGSLRFTNRLGPSFEAPSPYGEVSTQRLSKALGLGPLLPSTSFLRDQAGLPDGTNYATGGYTTDDILASIIQPDGSVVPVPDTNLNLRTRDGYLVEVGSADPNALYYVNGGGNDFLDGLIASPQAAIASADTLANGVDALVEAGAKTLIVSNVPDVGATPAGLASGQRENFAALGEVYNQALGARLAPYDGQVEIIRLNVPALFEEVVAAPEDFGLATDVPLTDVCFTDSACDVTPYGLRSANPDPDKLLFNDLVHPTTAGQEILADYAYALVSAPRTLALAGELSLDALNAQTRAVNMELRPGWQSDALRVFAQGDYQGDQNNLFDEDGRPDSNQAGLGVGLVAPLGWGWVGASVSQRHAELDDPADFELDGQAYSLFARQHLGRVGVQASVTRGDFDLDLKRRVALGQGSRTLKGEPNAKGWAAELRLDYRLSATDSVWYTAPFIAYRHIESDIDGYREDGSPANALIVDDQDIKERQLELGLMADRALQSGIGWYGEFAWGEYLEDERDGVEVRLASLPTNSWSGESIDREHDHYIRADAGLRLGWGNASVQLGAGAQGWNDLTPHVQLGASYRF</sequence>
<dbReference type="Pfam" id="PF03797">
    <property type="entry name" value="Autotransporter"/>
    <property type="match status" value="1"/>
</dbReference>
<dbReference type="AlphaFoldDB" id="A0A5B8T102"/>
<feature type="domain" description="Autotransporter" evidence="2">
    <location>
        <begin position="369"/>
        <end position="644"/>
    </location>
</feature>
<evidence type="ECO:0000313" key="3">
    <source>
        <dbReference type="EMBL" id="QEA40733.1"/>
    </source>
</evidence>
<dbReference type="PANTHER" id="PTHR45642">
    <property type="entry name" value="GDSL ESTERASE/LIPASE EXL3"/>
    <property type="match status" value="1"/>
</dbReference>
<dbReference type="OrthoDB" id="5292073at2"/>
<dbReference type="Gene3D" id="2.40.128.130">
    <property type="entry name" value="Autotransporter beta-domain"/>
    <property type="match status" value="1"/>
</dbReference>
<dbReference type="KEGG" id="paur:FGL86_17725"/>
<keyword evidence="1" id="KW-0732">Signal</keyword>
<dbReference type="InterPro" id="IPR001087">
    <property type="entry name" value="GDSL"/>
</dbReference>
<evidence type="ECO:0000313" key="4">
    <source>
        <dbReference type="Proteomes" id="UP000321272"/>
    </source>
</evidence>
<dbReference type="Proteomes" id="UP000321272">
    <property type="component" value="Chromosome"/>
</dbReference>
<evidence type="ECO:0000259" key="2">
    <source>
        <dbReference type="PROSITE" id="PS51208"/>
    </source>
</evidence>
<dbReference type="InterPro" id="IPR036709">
    <property type="entry name" value="Autotransporte_beta_dom_sf"/>
</dbReference>
<dbReference type="InterPro" id="IPR005546">
    <property type="entry name" value="Autotransporte_beta"/>
</dbReference>
<dbReference type="SMART" id="SM00869">
    <property type="entry name" value="Autotransporter"/>
    <property type="match status" value="1"/>
</dbReference>
<dbReference type="PANTHER" id="PTHR45642:SF139">
    <property type="entry name" value="SGNH HYDROLASE-TYPE ESTERASE DOMAIN-CONTAINING PROTEIN"/>
    <property type="match status" value="1"/>
</dbReference>
<dbReference type="SUPFAM" id="SSF52266">
    <property type="entry name" value="SGNH hydrolase"/>
    <property type="match status" value="1"/>
</dbReference>
<evidence type="ECO:0000256" key="1">
    <source>
        <dbReference type="ARBA" id="ARBA00022729"/>
    </source>
</evidence>
<dbReference type="PROSITE" id="PS51208">
    <property type="entry name" value="AUTOTRANSPORTER"/>
    <property type="match status" value="1"/>
</dbReference>
<dbReference type="Gene3D" id="3.40.50.1110">
    <property type="entry name" value="SGNH hydrolase"/>
    <property type="match status" value="1"/>
</dbReference>
<accession>A0A5B8T102</accession>
<keyword evidence="4" id="KW-1185">Reference proteome</keyword>
<organism evidence="3 4">
    <name type="scientific">Pistricoccus aurantiacus</name>
    <dbReference type="NCBI Taxonomy" id="1883414"/>
    <lineage>
        <taxon>Bacteria</taxon>
        <taxon>Pseudomonadati</taxon>
        <taxon>Pseudomonadota</taxon>
        <taxon>Gammaproteobacteria</taxon>
        <taxon>Oceanospirillales</taxon>
        <taxon>Halomonadaceae</taxon>
        <taxon>Pistricoccus</taxon>
    </lineage>
</organism>
<dbReference type="RefSeq" id="WP_147185998.1">
    <property type="nucleotide sequence ID" value="NZ_CP042382.1"/>
</dbReference>
<dbReference type="EMBL" id="CP042382">
    <property type="protein sequence ID" value="QEA40733.1"/>
    <property type="molecule type" value="Genomic_DNA"/>
</dbReference>
<dbReference type="CDD" id="cd01847">
    <property type="entry name" value="Triacylglycerol_lipase_like"/>
    <property type="match status" value="1"/>
</dbReference>
<name>A0A5B8T102_9GAMM</name>